<dbReference type="PANTHER" id="PTHR15885">
    <property type="entry name" value="COILED-COIL DOMAIN-CONTAINING PROTEIN 174"/>
    <property type="match status" value="1"/>
</dbReference>
<dbReference type="AlphaFoldDB" id="A0AAD7XW11"/>
<keyword evidence="1" id="KW-0175">Coiled coil</keyword>
<dbReference type="Proteomes" id="UP001234581">
    <property type="component" value="Unassembled WGS sequence"/>
</dbReference>
<evidence type="ECO:0000313" key="5">
    <source>
        <dbReference type="Proteomes" id="UP001234581"/>
    </source>
</evidence>
<feature type="region of interest" description="Disordered" evidence="2">
    <location>
        <begin position="40"/>
        <end position="86"/>
    </location>
</feature>
<dbReference type="GeneID" id="83219590"/>
<feature type="compositionally biased region" description="Low complexity" evidence="2">
    <location>
        <begin position="169"/>
        <end position="185"/>
    </location>
</feature>
<sequence>MPPKGKAIDISSSSVVDLKAQLAQHTEEFQRIRAGAKYGRASNRPIDKKPTVWARQNKGVSSRSKRDEVQHIDEVESHSLERSRETLERKARLYEEMRKRIHSDDEDDEEEGYLIDFDRKYWEEREHQDTKKRKTRVEKDISTPEVNDDDDPWVEYEDEFGRTRTIRKSQLPQQRERSPSQSPSRSPSPPPPMNDDKFEPADRASIRHYDSTREVRTRGVGFYQFALDDEERDEQMQRLNEIRQETEMARKNAKSVAERRKAMLQKNAERIHARRAQLQAKRRNDPQQQQSQSQSQFTVNEESVSKFLKAVRSNLES</sequence>
<dbReference type="InterPro" id="IPR025066">
    <property type="entry name" value="CCDC174-like"/>
</dbReference>
<feature type="compositionally biased region" description="Basic and acidic residues" evidence="2">
    <location>
        <begin position="64"/>
        <end position="86"/>
    </location>
</feature>
<dbReference type="PANTHER" id="PTHR15885:SF1">
    <property type="entry name" value="COILED-COIL DOMAIN-CONTAINING PROTEIN 174"/>
    <property type="match status" value="1"/>
</dbReference>
<feature type="compositionally biased region" description="Acidic residues" evidence="2">
    <location>
        <begin position="146"/>
        <end position="158"/>
    </location>
</feature>
<reference evidence="4 5" key="1">
    <citation type="submission" date="2023-03" db="EMBL/GenBank/DDBJ databases">
        <title>Genome sequence of Lichtheimia ornata CBS 291.66.</title>
        <authorList>
            <person name="Mohabir J.T."/>
            <person name="Shea T.P."/>
            <person name="Kurbessoian T."/>
            <person name="Berby B."/>
            <person name="Fontaine J."/>
            <person name="Livny J."/>
            <person name="Gnirke A."/>
            <person name="Stajich J.E."/>
            <person name="Cuomo C.A."/>
        </authorList>
    </citation>
    <scope>NUCLEOTIDE SEQUENCE [LARGE SCALE GENOMIC DNA]</scope>
    <source>
        <strain evidence="4">CBS 291.66</strain>
    </source>
</reference>
<comment type="caution">
    <text evidence="4">The sequence shown here is derived from an EMBL/GenBank/DDBJ whole genome shotgun (WGS) entry which is preliminary data.</text>
</comment>
<accession>A0AAD7XW11</accession>
<feature type="domain" description="CCDC174 alpha/beta GRSR" evidence="3">
    <location>
        <begin position="153"/>
        <end position="177"/>
    </location>
</feature>
<dbReference type="RefSeq" id="XP_058337106.1">
    <property type="nucleotide sequence ID" value="XM_058492149.1"/>
</dbReference>
<feature type="region of interest" description="Disordered" evidence="2">
    <location>
        <begin position="98"/>
        <end position="213"/>
    </location>
</feature>
<keyword evidence="5" id="KW-1185">Reference proteome</keyword>
<dbReference type="EMBL" id="JARTCD010000115">
    <property type="protein sequence ID" value="KAJ8652192.1"/>
    <property type="molecule type" value="Genomic_DNA"/>
</dbReference>
<feature type="compositionally biased region" description="Low complexity" evidence="2">
    <location>
        <begin position="287"/>
        <end position="296"/>
    </location>
</feature>
<feature type="region of interest" description="Disordered" evidence="2">
    <location>
        <begin position="276"/>
        <end position="303"/>
    </location>
</feature>
<proteinExistence type="predicted"/>
<gene>
    <name evidence="4" type="ORF">O0I10_012203</name>
</gene>
<evidence type="ECO:0000256" key="2">
    <source>
        <dbReference type="SAM" id="MobiDB-lite"/>
    </source>
</evidence>
<evidence type="ECO:0000256" key="1">
    <source>
        <dbReference type="ARBA" id="ARBA00023054"/>
    </source>
</evidence>
<name>A0AAD7XW11_9FUNG</name>
<evidence type="ECO:0000259" key="3">
    <source>
        <dbReference type="Pfam" id="PF25449"/>
    </source>
</evidence>
<dbReference type="Pfam" id="PF25449">
    <property type="entry name" value="CCDC174_GRSR"/>
    <property type="match status" value="1"/>
</dbReference>
<dbReference type="GO" id="GO:0005634">
    <property type="term" value="C:nucleus"/>
    <property type="evidence" value="ECO:0007669"/>
    <property type="project" value="TreeGrafter"/>
</dbReference>
<feature type="compositionally biased region" description="Basic and acidic residues" evidence="2">
    <location>
        <begin position="194"/>
        <end position="213"/>
    </location>
</feature>
<organism evidence="4 5">
    <name type="scientific">Lichtheimia ornata</name>
    <dbReference type="NCBI Taxonomy" id="688661"/>
    <lineage>
        <taxon>Eukaryota</taxon>
        <taxon>Fungi</taxon>
        <taxon>Fungi incertae sedis</taxon>
        <taxon>Mucoromycota</taxon>
        <taxon>Mucoromycotina</taxon>
        <taxon>Mucoromycetes</taxon>
        <taxon>Mucorales</taxon>
        <taxon>Lichtheimiaceae</taxon>
        <taxon>Lichtheimia</taxon>
    </lineage>
</organism>
<protein>
    <recommendedName>
        <fullName evidence="3">CCDC174 alpha/beta GRSR domain-containing protein</fullName>
    </recommendedName>
</protein>
<dbReference type="Pfam" id="PF13300">
    <property type="entry name" value="DUF4078"/>
    <property type="match status" value="1"/>
</dbReference>
<feature type="compositionally biased region" description="Basic and acidic residues" evidence="2">
    <location>
        <begin position="116"/>
        <end position="129"/>
    </location>
</feature>
<evidence type="ECO:0000313" key="4">
    <source>
        <dbReference type="EMBL" id="KAJ8652192.1"/>
    </source>
</evidence>
<feature type="compositionally biased region" description="Acidic residues" evidence="2">
    <location>
        <begin position="104"/>
        <end position="113"/>
    </location>
</feature>
<dbReference type="InterPro" id="IPR057464">
    <property type="entry name" value="CCDC174_GRSR"/>
</dbReference>